<dbReference type="STRING" id="762982.HMPREF9442_00856"/>
<gene>
    <name evidence="1" type="ORF">HMPREF9442_00856</name>
</gene>
<reference evidence="1 2" key="1">
    <citation type="submission" date="2011-02" db="EMBL/GenBank/DDBJ databases">
        <authorList>
            <person name="Weinstock G."/>
            <person name="Sodergren E."/>
            <person name="Clifton S."/>
            <person name="Fulton L."/>
            <person name="Fulton B."/>
            <person name="Courtney L."/>
            <person name="Fronick C."/>
            <person name="Harrison M."/>
            <person name="Strong C."/>
            <person name="Farmer C."/>
            <person name="Delahaunty K."/>
            <person name="Markovic C."/>
            <person name="Hall O."/>
            <person name="Minx P."/>
            <person name="Tomlinson C."/>
            <person name="Mitreva M."/>
            <person name="Hou S."/>
            <person name="Chen J."/>
            <person name="Wollam A."/>
            <person name="Pepin K.H."/>
            <person name="Johnson M."/>
            <person name="Bhonagiri V."/>
            <person name="Zhang X."/>
            <person name="Suruliraj S."/>
            <person name="Warren W."/>
            <person name="Chinwalla A."/>
            <person name="Mardis E.R."/>
            <person name="Wilson R.K."/>
        </authorList>
    </citation>
    <scope>NUCLEOTIDE SEQUENCE [LARGE SCALE GENOMIC DNA]</scope>
    <source>
        <strain evidence="1 2">YIT 11841</strain>
    </source>
</reference>
<dbReference type="Proteomes" id="UP000005546">
    <property type="component" value="Unassembled WGS sequence"/>
</dbReference>
<organism evidence="1 2">
    <name type="scientific">Paraprevotella xylaniphila YIT 11841</name>
    <dbReference type="NCBI Taxonomy" id="762982"/>
    <lineage>
        <taxon>Bacteria</taxon>
        <taxon>Pseudomonadati</taxon>
        <taxon>Bacteroidota</taxon>
        <taxon>Bacteroidia</taxon>
        <taxon>Bacteroidales</taxon>
        <taxon>Prevotellaceae</taxon>
        <taxon>Paraprevotella</taxon>
    </lineage>
</organism>
<dbReference type="EMBL" id="AFBR01000022">
    <property type="protein sequence ID" value="EGG55990.1"/>
    <property type="molecule type" value="Genomic_DNA"/>
</dbReference>
<proteinExistence type="predicted"/>
<keyword evidence="2" id="KW-1185">Reference proteome</keyword>
<dbReference type="RefSeq" id="WP_008625519.1">
    <property type="nucleotide sequence ID" value="NZ_GL883826.1"/>
</dbReference>
<evidence type="ECO:0000313" key="2">
    <source>
        <dbReference type="Proteomes" id="UP000005546"/>
    </source>
</evidence>
<name>F3QRQ2_9BACT</name>
<dbReference type="OrthoDB" id="1449040at2"/>
<sequence>MNKLSLIEFIFQPLSFKRNELRLSMRKKADLNSHVYVDTVNAFLNKNRNIPKSSLLQTFLLDEQNNVILVGDPTSNPRIKKLFWRIVKEKLGEPKDSVGR</sequence>
<protein>
    <submittedName>
        <fullName evidence="1">Uncharacterized protein</fullName>
    </submittedName>
</protein>
<dbReference type="AlphaFoldDB" id="F3QRQ2"/>
<comment type="caution">
    <text evidence="1">The sequence shown here is derived from an EMBL/GenBank/DDBJ whole genome shotgun (WGS) entry which is preliminary data.</text>
</comment>
<accession>F3QRQ2</accession>
<dbReference type="HOGENOM" id="CLU_2303220_0_0_10"/>
<evidence type="ECO:0000313" key="1">
    <source>
        <dbReference type="EMBL" id="EGG55990.1"/>
    </source>
</evidence>